<evidence type="ECO:0000256" key="6">
    <source>
        <dbReference type="ARBA" id="ARBA00023141"/>
    </source>
</evidence>
<dbReference type="GO" id="GO:0004834">
    <property type="term" value="F:tryptophan synthase activity"/>
    <property type="evidence" value="ECO:0007669"/>
    <property type="project" value="UniProtKB-UniRule"/>
</dbReference>
<evidence type="ECO:0000256" key="10">
    <source>
        <dbReference type="RuleBase" id="RU003662"/>
    </source>
</evidence>
<dbReference type="UniPathway" id="UPA00035">
    <property type="reaction ID" value="UER00044"/>
</dbReference>
<comment type="subunit">
    <text evidence="3 9">Tetramer of two alpha and two beta chains.</text>
</comment>
<evidence type="ECO:0000256" key="4">
    <source>
        <dbReference type="ARBA" id="ARBA00022605"/>
    </source>
</evidence>
<keyword evidence="7 9" id="KW-0456">Lyase</keyword>
<dbReference type="InterPro" id="IPR018204">
    <property type="entry name" value="Trp_synthase_alpha_AS"/>
</dbReference>
<dbReference type="PROSITE" id="PS00167">
    <property type="entry name" value="TRP_SYNTHASE_ALPHA"/>
    <property type="match status" value="1"/>
</dbReference>
<dbReference type="PANTHER" id="PTHR43406">
    <property type="entry name" value="TRYPTOPHAN SYNTHASE, ALPHA CHAIN"/>
    <property type="match status" value="1"/>
</dbReference>
<dbReference type="GO" id="GO:0005829">
    <property type="term" value="C:cytosol"/>
    <property type="evidence" value="ECO:0007669"/>
    <property type="project" value="TreeGrafter"/>
</dbReference>
<dbReference type="InterPro" id="IPR002028">
    <property type="entry name" value="Trp_synthase_suA"/>
</dbReference>
<keyword evidence="12" id="KW-1185">Reference proteome</keyword>
<feature type="active site" description="Proton acceptor" evidence="9">
    <location>
        <position position="70"/>
    </location>
</feature>
<dbReference type="Proteomes" id="UP000283458">
    <property type="component" value="Unassembled WGS sequence"/>
</dbReference>
<dbReference type="InterPro" id="IPR011060">
    <property type="entry name" value="RibuloseP-bd_barrel"/>
</dbReference>
<accession>A0A418VWK3</accession>
<comment type="catalytic activity">
    <reaction evidence="8 9">
        <text>(1S,2R)-1-C-(indol-3-yl)glycerol 3-phosphate + L-serine = D-glyceraldehyde 3-phosphate + L-tryptophan + H2O</text>
        <dbReference type="Rhea" id="RHEA:10532"/>
        <dbReference type="ChEBI" id="CHEBI:15377"/>
        <dbReference type="ChEBI" id="CHEBI:33384"/>
        <dbReference type="ChEBI" id="CHEBI:57912"/>
        <dbReference type="ChEBI" id="CHEBI:58866"/>
        <dbReference type="ChEBI" id="CHEBI:59776"/>
        <dbReference type="EC" id="4.2.1.20"/>
    </reaction>
</comment>
<comment type="function">
    <text evidence="1 9">The alpha subunit is responsible for the aldol cleavage of indoleglycerol phosphate to indole and glyceraldehyde 3-phosphate.</text>
</comment>
<feature type="active site" description="Proton acceptor" evidence="9">
    <location>
        <position position="59"/>
    </location>
</feature>
<proteinExistence type="inferred from homology"/>
<name>A0A418VWK3_9PROT</name>
<organism evidence="11 12">
    <name type="scientific">Azospirillum cavernae</name>
    <dbReference type="NCBI Taxonomy" id="2320860"/>
    <lineage>
        <taxon>Bacteria</taxon>
        <taxon>Pseudomonadati</taxon>
        <taxon>Pseudomonadota</taxon>
        <taxon>Alphaproteobacteria</taxon>
        <taxon>Rhodospirillales</taxon>
        <taxon>Azospirillaceae</taxon>
        <taxon>Azospirillum</taxon>
    </lineage>
</organism>
<evidence type="ECO:0000313" key="11">
    <source>
        <dbReference type="EMBL" id="RJF81527.1"/>
    </source>
</evidence>
<evidence type="ECO:0000256" key="1">
    <source>
        <dbReference type="ARBA" id="ARBA00003365"/>
    </source>
</evidence>
<evidence type="ECO:0000256" key="2">
    <source>
        <dbReference type="ARBA" id="ARBA00004733"/>
    </source>
</evidence>
<protein>
    <recommendedName>
        <fullName evidence="9">Tryptophan synthase alpha chain</fullName>
        <ecNumber evidence="9">4.2.1.20</ecNumber>
    </recommendedName>
</protein>
<dbReference type="NCBIfam" id="TIGR00262">
    <property type="entry name" value="trpA"/>
    <property type="match status" value="1"/>
</dbReference>
<gene>
    <name evidence="9" type="primary">trpA</name>
    <name evidence="11" type="ORF">D3877_15375</name>
</gene>
<comment type="pathway">
    <text evidence="2 9">Amino-acid biosynthesis; L-tryptophan biosynthesis; L-tryptophan from chorismate: step 5/5.</text>
</comment>
<sequence>MNAVAESRPPESRIDRRFQALKAEGRAGLITFITAGDPDPASCQALLDGLPAAGADLIELGVPFTDPMADGPAIQASSLRALAAGMSVRKTLELVRNFRKKDADTPIILMGYYNPIYAYGVDRFLVDAKADGVDGLIIVDLPPEEDGELCVPAVKAGVNFIRLTTPTTDEKRLPAVLQNNSGFIYYVSIAGITGTASAANTAVDAAVARLKRHTDLPIAVGFGIKTPAQAAEIARVADAAVVGSAIVTRLADGLDESGALRPGVVEDVLGFVRELAAGVRGARG</sequence>
<evidence type="ECO:0000256" key="5">
    <source>
        <dbReference type="ARBA" id="ARBA00022822"/>
    </source>
</evidence>
<dbReference type="Gene3D" id="3.20.20.70">
    <property type="entry name" value="Aldolase class I"/>
    <property type="match status" value="1"/>
</dbReference>
<evidence type="ECO:0000313" key="12">
    <source>
        <dbReference type="Proteomes" id="UP000283458"/>
    </source>
</evidence>
<dbReference type="InterPro" id="IPR013785">
    <property type="entry name" value="Aldolase_TIM"/>
</dbReference>
<evidence type="ECO:0000256" key="3">
    <source>
        <dbReference type="ARBA" id="ARBA00011270"/>
    </source>
</evidence>
<dbReference type="SUPFAM" id="SSF51366">
    <property type="entry name" value="Ribulose-phoshate binding barrel"/>
    <property type="match status" value="1"/>
</dbReference>
<keyword evidence="6 9" id="KW-0057">Aromatic amino acid biosynthesis</keyword>
<evidence type="ECO:0000256" key="9">
    <source>
        <dbReference type="HAMAP-Rule" id="MF_00131"/>
    </source>
</evidence>
<dbReference type="CDD" id="cd04724">
    <property type="entry name" value="Tryptophan_synthase_alpha"/>
    <property type="match status" value="1"/>
</dbReference>
<dbReference type="EMBL" id="QYUL01000002">
    <property type="protein sequence ID" value="RJF81527.1"/>
    <property type="molecule type" value="Genomic_DNA"/>
</dbReference>
<comment type="similarity">
    <text evidence="9 10">Belongs to the TrpA family.</text>
</comment>
<keyword evidence="4 9" id="KW-0028">Amino-acid biosynthesis</keyword>
<evidence type="ECO:0000256" key="8">
    <source>
        <dbReference type="ARBA" id="ARBA00049047"/>
    </source>
</evidence>
<dbReference type="RefSeq" id="WP_119831618.1">
    <property type="nucleotide sequence ID" value="NZ_QYUL01000002.1"/>
</dbReference>
<dbReference type="PANTHER" id="PTHR43406:SF1">
    <property type="entry name" value="TRYPTOPHAN SYNTHASE ALPHA CHAIN, CHLOROPLASTIC"/>
    <property type="match status" value="1"/>
</dbReference>
<dbReference type="AlphaFoldDB" id="A0A418VWK3"/>
<dbReference type="Pfam" id="PF00290">
    <property type="entry name" value="Trp_syntA"/>
    <property type="match status" value="1"/>
</dbReference>
<dbReference type="FunFam" id="3.20.20.70:FF:000037">
    <property type="entry name" value="Tryptophan synthase alpha chain"/>
    <property type="match status" value="1"/>
</dbReference>
<reference evidence="11 12" key="1">
    <citation type="submission" date="2018-09" db="EMBL/GenBank/DDBJ databases">
        <authorList>
            <person name="Zhu H."/>
        </authorList>
    </citation>
    <scope>NUCLEOTIDE SEQUENCE [LARGE SCALE GENOMIC DNA]</scope>
    <source>
        <strain evidence="11 12">K2W22B-5</strain>
    </source>
</reference>
<dbReference type="EC" id="4.2.1.20" evidence="9"/>
<evidence type="ECO:0000256" key="7">
    <source>
        <dbReference type="ARBA" id="ARBA00023239"/>
    </source>
</evidence>
<keyword evidence="5 9" id="KW-0822">Tryptophan biosynthesis</keyword>
<dbReference type="OrthoDB" id="9804578at2"/>
<comment type="caution">
    <text evidence="11">The sequence shown here is derived from an EMBL/GenBank/DDBJ whole genome shotgun (WGS) entry which is preliminary data.</text>
</comment>
<dbReference type="HAMAP" id="MF_00131">
    <property type="entry name" value="Trp_synth_alpha"/>
    <property type="match status" value="1"/>
</dbReference>